<sequence>GECVGEYEKKSGFGLLFVIELDCLRTPLCVPTCGLPEELEFGFVDWITDNNDDDPTQLQLC</sequence>
<evidence type="ECO:0000313" key="1">
    <source>
        <dbReference type="EMBL" id="KAJ8384285.1"/>
    </source>
</evidence>
<gene>
    <name evidence="1" type="ORF">AAFF_G00206420</name>
</gene>
<evidence type="ECO:0000313" key="2">
    <source>
        <dbReference type="Proteomes" id="UP001221898"/>
    </source>
</evidence>
<organism evidence="1 2">
    <name type="scientific">Aldrovandia affinis</name>
    <dbReference type="NCBI Taxonomy" id="143900"/>
    <lineage>
        <taxon>Eukaryota</taxon>
        <taxon>Metazoa</taxon>
        <taxon>Chordata</taxon>
        <taxon>Craniata</taxon>
        <taxon>Vertebrata</taxon>
        <taxon>Euteleostomi</taxon>
        <taxon>Actinopterygii</taxon>
        <taxon>Neopterygii</taxon>
        <taxon>Teleostei</taxon>
        <taxon>Notacanthiformes</taxon>
        <taxon>Halosauridae</taxon>
        <taxon>Aldrovandia</taxon>
    </lineage>
</organism>
<feature type="non-terminal residue" evidence="1">
    <location>
        <position position="1"/>
    </location>
</feature>
<dbReference type="EMBL" id="JAINUG010000274">
    <property type="protein sequence ID" value="KAJ8384285.1"/>
    <property type="molecule type" value="Genomic_DNA"/>
</dbReference>
<dbReference type="AlphaFoldDB" id="A0AAD7W5L5"/>
<accession>A0AAD7W5L5</accession>
<protein>
    <submittedName>
        <fullName evidence="1">Uncharacterized protein</fullName>
    </submittedName>
</protein>
<comment type="caution">
    <text evidence="1">The sequence shown here is derived from an EMBL/GenBank/DDBJ whole genome shotgun (WGS) entry which is preliminary data.</text>
</comment>
<name>A0AAD7W5L5_9TELE</name>
<reference evidence="1" key="1">
    <citation type="journal article" date="2023" name="Science">
        <title>Genome structures resolve the early diversification of teleost fishes.</title>
        <authorList>
            <person name="Parey E."/>
            <person name="Louis A."/>
            <person name="Montfort J."/>
            <person name="Bouchez O."/>
            <person name="Roques C."/>
            <person name="Iampietro C."/>
            <person name="Lluch J."/>
            <person name="Castinel A."/>
            <person name="Donnadieu C."/>
            <person name="Desvignes T."/>
            <person name="Floi Bucao C."/>
            <person name="Jouanno E."/>
            <person name="Wen M."/>
            <person name="Mejri S."/>
            <person name="Dirks R."/>
            <person name="Jansen H."/>
            <person name="Henkel C."/>
            <person name="Chen W.J."/>
            <person name="Zahm M."/>
            <person name="Cabau C."/>
            <person name="Klopp C."/>
            <person name="Thompson A.W."/>
            <person name="Robinson-Rechavi M."/>
            <person name="Braasch I."/>
            <person name="Lecointre G."/>
            <person name="Bobe J."/>
            <person name="Postlethwait J.H."/>
            <person name="Berthelot C."/>
            <person name="Roest Crollius H."/>
            <person name="Guiguen Y."/>
        </authorList>
    </citation>
    <scope>NUCLEOTIDE SEQUENCE</scope>
    <source>
        <strain evidence="1">NC1722</strain>
    </source>
</reference>
<dbReference type="Proteomes" id="UP001221898">
    <property type="component" value="Unassembled WGS sequence"/>
</dbReference>
<keyword evidence="2" id="KW-1185">Reference proteome</keyword>
<proteinExistence type="predicted"/>